<evidence type="ECO:0000313" key="2">
    <source>
        <dbReference type="Proteomes" id="UP001073122"/>
    </source>
</evidence>
<name>A0ABT3XUG9_9FLAO</name>
<protein>
    <submittedName>
        <fullName evidence="1">Porin</fullName>
    </submittedName>
</protein>
<accession>A0ABT3XUG9</accession>
<reference evidence="1" key="1">
    <citation type="submission" date="2022-10" db="EMBL/GenBank/DDBJ databases">
        <title>Chryseobacterium sp. nov., a novel bacterial species.</title>
        <authorList>
            <person name="Cao Y."/>
        </authorList>
    </citation>
    <scope>NUCLEOTIDE SEQUENCE</scope>
    <source>
        <strain evidence="1">CCTCC AB2015118</strain>
    </source>
</reference>
<proteinExistence type="predicted"/>
<gene>
    <name evidence="1" type="ORF">OF897_15340</name>
</gene>
<dbReference type="SUPFAM" id="SSF56935">
    <property type="entry name" value="Porins"/>
    <property type="match status" value="1"/>
</dbReference>
<comment type="caution">
    <text evidence="1">The sequence shown here is derived from an EMBL/GenBank/DDBJ whole genome shotgun (WGS) entry which is preliminary data.</text>
</comment>
<evidence type="ECO:0000313" key="1">
    <source>
        <dbReference type="EMBL" id="MCX8525291.1"/>
    </source>
</evidence>
<dbReference type="Proteomes" id="UP001073122">
    <property type="component" value="Unassembled WGS sequence"/>
</dbReference>
<dbReference type="RefSeq" id="WP_267266552.1">
    <property type="nucleotide sequence ID" value="NZ_JAOVZW010000018.1"/>
</dbReference>
<dbReference type="InterPro" id="IPR025631">
    <property type="entry name" value="Porin_10"/>
</dbReference>
<organism evidence="1 2">
    <name type="scientific">Chryseobacterium formosus</name>
    <dbReference type="NCBI Taxonomy" id="1537363"/>
    <lineage>
        <taxon>Bacteria</taxon>
        <taxon>Pseudomonadati</taxon>
        <taxon>Bacteroidota</taxon>
        <taxon>Flavobacteriia</taxon>
        <taxon>Flavobacteriales</taxon>
        <taxon>Weeksellaceae</taxon>
        <taxon>Chryseobacterium group</taxon>
        <taxon>Chryseobacterium</taxon>
    </lineage>
</organism>
<keyword evidence="2" id="KW-1185">Reference proteome</keyword>
<sequence>MKYLFLIIFFFASFIKAQVIVNKTDSNMLEKKLKDTLIVDSGTKDSLKIFKPTINDYQYQTQYSEKKIFDTAMTFNKTYIFSQYNNRDNFGRVQFANIGAGFNPLSYETNAEQNLSLLPTNKSYGILGVNDIKYYDVKTPTATFIYHTAMKNGAALQSTYTQNIGKRFNFALDYMGLRSQGFYRNSLAANNNTLFSGHYTSKSGNYELFAHYLNQNVNNQENGGIINDDLFQSGESEFRNRDRAQVNLTSSSSQYSFRRYYLSHQFTPFDAEKFPFRIRHTLSNQGNKYYYNQDNLEPYWYSTAAEIVNGFPLATKKYSNNFSNTLSLVFDNERFKLDAGLRYQMLKFGVNQITLPNLEIPAELKESRLGAVGNIQIKLFDKFQVNSFLEISKGSQFGDYLKTTNNIKFEPIKDYFVNAKVNFQSAYPSFNYLANSSVYNNYNYFLSDAKNQSVTEIGGSLNLKWFKTELFANYFRIDNYTYFDAAAMPKQSANSLNISQIGGDATFSYGKFHLNTRLQFQNALTNKELLPMPSFIGRANLFFQSKAFKNSAEIQAGLKVYYFSKFATREYFPILNEYILPSADSFSIGGQPIADLYFNMKVKRMFFFIEGQQIGTLISHNKAYAFPHYPVYDFRLNIGIVWYLFN</sequence>
<dbReference type="Pfam" id="PF14121">
    <property type="entry name" value="Porin_10"/>
    <property type="match status" value="1"/>
</dbReference>
<dbReference type="EMBL" id="JAOVZW010000018">
    <property type="protein sequence ID" value="MCX8525291.1"/>
    <property type="molecule type" value="Genomic_DNA"/>
</dbReference>